<dbReference type="InterPro" id="IPR058031">
    <property type="entry name" value="AAA_lid_NorR"/>
</dbReference>
<evidence type="ECO:0000259" key="4">
    <source>
        <dbReference type="PROSITE" id="PS50045"/>
    </source>
</evidence>
<dbReference type="Gene3D" id="3.40.50.2300">
    <property type="match status" value="1"/>
</dbReference>
<gene>
    <name evidence="6" type="ORF">SAMN06269250_0896</name>
</gene>
<keyword evidence="1" id="KW-0547">Nucleotide-binding</keyword>
<dbReference type="PROSITE" id="PS50110">
    <property type="entry name" value="RESPONSE_REGULATORY"/>
    <property type="match status" value="1"/>
</dbReference>
<evidence type="ECO:0000259" key="5">
    <source>
        <dbReference type="PROSITE" id="PS50110"/>
    </source>
</evidence>
<dbReference type="InterPro" id="IPR025943">
    <property type="entry name" value="Sigma_54_int_dom_ATP-bd_2"/>
</dbReference>
<sequence>MNESSIYRIFIVEDDPWYGEVLKYHLSMNPNYELHRFTTGEACMKYLSVCQPHLITLDYSLPDTNGAELFRRLQERLPDTPVIVISGQKDVETAVGLLQAGVYSYFVKDDRTKDLLWNAILKLRENQSLKQEVDQLREELGQKYDFNSIIKGSSQAIGKVFALVEKAVRTNINVSITGETGTGKELVAKAIHYHSDRRKKPFVAVNMAAIPKELAESELFGHEKGAFTGALNKKIGRFEEANKGTLFLDEIAELDLTLQSKLLRVLQERELSRVGGSEKIMLDIRLVIASHKNLLDEVRQGRFREDLYYRIMGLPIELPPLRERSTDIMLLARHFLDEFCKDNRLGTMTILPATTEKLMRYNFPGNVRELKSIIQLAAVMSDGVEIRPDDLLFASISGSNGGMTEEMTLRGYTIQIIKSYLKKYDNNVLLVADKLDIGKSTIYKMIQNDELSLS</sequence>
<name>A0A286F8H2_9BACT</name>
<dbReference type="Gene3D" id="3.40.50.300">
    <property type="entry name" value="P-loop containing nucleotide triphosphate hydrolases"/>
    <property type="match status" value="1"/>
</dbReference>
<dbReference type="PROSITE" id="PS50045">
    <property type="entry name" value="SIGMA54_INTERACT_4"/>
    <property type="match status" value="1"/>
</dbReference>
<dbReference type="Pfam" id="PF00072">
    <property type="entry name" value="Response_reg"/>
    <property type="match status" value="1"/>
</dbReference>
<dbReference type="AlphaFoldDB" id="A0A286F8H2"/>
<dbReference type="GO" id="GO:0006355">
    <property type="term" value="P:regulation of DNA-templated transcription"/>
    <property type="evidence" value="ECO:0007669"/>
    <property type="project" value="InterPro"/>
</dbReference>
<proteinExistence type="predicted"/>
<accession>A0A286F8H2</accession>
<dbReference type="FunFam" id="3.40.50.300:FF:000006">
    <property type="entry name" value="DNA-binding transcriptional regulator NtrC"/>
    <property type="match status" value="1"/>
</dbReference>
<dbReference type="InterPro" id="IPR011006">
    <property type="entry name" value="CheY-like_superfamily"/>
</dbReference>
<dbReference type="EMBL" id="OCNH01000001">
    <property type="protein sequence ID" value="SOD79289.1"/>
    <property type="molecule type" value="Genomic_DNA"/>
</dbReference>
<feature type="modified residue" description="4-aspartylphosphate" evidence="3">
    <location>
        <position position="58"/>
    </location>
</feature>
<keyword evidence="2" id="KW-0067">ATP-binding</keyword>
<dbReference type="InterPro" id="IPR009057">
    <property type="entry name" value="Homeodomain-like_sf"/>
</dbReference>
<protein>
    <submittedName>
        <fullName evidence="6">DNA-binding transcriptional response regulator, NtrC family, contains REC, AAA-type ATPase, and a Fis-type DNA-binding domains</fullName>
    </submittedName>
</protein>
<feature type="domain" description="Sigma-54 factor interaction" evidence="4">
    <location>
        <begin position="150"/>
        <end position="379"/>
    </location>
</feature>
<dbReference type="InterPro" id="IPR003593">
    <property type="entry name" value="AAA+_ATPase"/>
</dbReference>
<dbReference type="OrthoDB" id="9782110at2"/>
<evidence type="ECO:0000256" key="1">
    <source>
        <dbReference type="ARBA" id="ARBA00022741"/>
    </source>
</evidence>
<evidence type="ECO:0000256" key="2">
    <source>
        <dbReference type="ARBA" id="ARBA00022840"/>
    </source>
</evidence>
<organism evidence="6 7">
    <name type="scientific">Spirosoma fluviale</name>
    <dbReference type="NCBI Taxonomy" id="1597977"/>
    <lineage>
        <taxon>Bacteria</taxon>
        <taxon>Pseudomonadati</taxon>
        <taxon>Bacteroidota</taxon>
        <taxon>Cytophagia</taxon>
        <taxon>Cytophagales</taxon>
        <taxon>Cytophagaceae</taxon>
        <taxon>Spirosoma</taxon>
    </lineage>
</organism>
<dbReference type="PROSITE" id="PS00676">
    <property type="entry name" value="SIGMA54_INTERACT_2"/>
    <property type="match status" value="1"/>
</dbReference>
<dbReference type="SUPFAM" id="SSF52540">
    <property type="entry name" value="P-loop containing nucleoside triphosphate hydrolases"/>
    <property type="match status" value="1"/>
</dbReference>
<dbReference type="InterPro" id="IPR002078">
    <property type="entry name" value="Sigma_54_int"/>
</dbReference>
<keyword evidence="3" id="KW-0597">Phosphoprotein</keyword>
<dbReference type="PANTHER" id="PTHR32071">
    <property type="entry name" value="TRANSCRIPTIONAL REGULATORY PROTEIN"/>
    <property type="match status" value="1"/>
</dbReference>
<dbReference type="Gene3D" id="1.10.8.60">
    <property type="match status" value="1"/>
</dbReference>
<dbReference type="InterPro" id="IPR027417">
    <property type="entry name" value="P-loop_NTPase"/>
</dbReference>
<dbReference type="SUPFAM" id="SSF52172">
    <property type="entry name" value="CheY-like"/>
    <property type="match status" value="1"/>
</dbReference>
<dbReference type="PANTHER" id="PTHR32071:SF81">
    <property type="entry name" value="PROPIONATE CATABOLISM OPERON REGULATORY PROTEIN"/>
    <property type="match status" value="1"/>
</dbReference>
<feature type="domain" description="Response regulatory" evidence="5">
    <location>
        <begin position="8"/>
        <end position="123"/>
    </location>
</feature>
<reference evidence="7" key="1">
    <citation type="submission" date="2017-09" db="EMBL/GenBank/DDBJ databases">
        <authorList>
            <person name="Varghese N."/>
            <person name="Submissions S."/>
        </authorList>
    </citation>
    <scope>NUCLEOTIDE SEQUENCE [LARGE SCALE GENOMIC DNA]</scope>
    <source>
        <strain evidence="7">DSM 29961</strain>
    </source>
</reference>
<evidence type="ECO:0000313" key="6">
    <source>
        <dbReference type="EMBL" id="SOD79289.1"/>
    </source>
</evidence>
<dbReference type="GO" id="GO:0005524">
    <property type="term" value="F:ATP binding"/>
    <property type="evidence" value="ECO:0007669"/>
    <property type="project" value="UniProtKB-KW"/>
</dbReference>
<keyword evidence="7" id="KW-1185">Reference proteome</keyword>
<evidence type="ECO:0000256" key="3">
    <source>
        <dbReference type="PROSITE-ProRule" id="PRU00169"/>
    </source>
</evidence>
<dbReference type="GO" id="GO:0000160">
    <property type="term" value="P:phosphorelay signal transduction system"/>
    <property type="evidence" value="ECO:0007669"/>
    <property type="project" value="InterPro"/>
</dbReference>
<dbReference type="RefSeq" id="WP_097124570.1">
    <property type="nucleotide sequence ID" value="NZ_OCNH01000001.1"/>
</dbReference>
<evidence type="ECO:0000313" key="7">
    <source>
        <dbReference type="Proteomes" id="UP000219452"/>
    </source>
</evidence>
<dbReference type="Proteomes" id="UP000219452">
    <property type="component" value="Unassembled WGS sequence"/>
</dbReference>
<dbReference type="SMART" id="SM00448">
    <property type="entry name" value="REC"/>
    <property type="match status" value="1"/>
</dbReference>
<dbReference type="CDD" id="cd00009">
    <property type="entry name" value="AAA"/>
    <property type="match status" value="1"/>
</dbReference>
<dbReference type="SUPFAM" id="SSF46689">
    <property type="entry name" value="Homeodomain-like"/>
    <property type="match status" value="1"/>
</dbReference>
<dbReference type="SMART" id="SM00382">
    <property type="entry name" value="AAA"/>
    <property type="match status" value="1"/>
</dbReference>
<dbReference type="CDD" id="cd00156">
    <property type="entry name" value="REC"/>
    <property type="match status" value="1"/>
</dbReference>
<dbReference type="InterPro" id="IPR001789">
    <property type="entry name" value="Sig_transdc_resp-reg_receiver"/>
</dbReference>
<keyword evidence="6" id="KW-0238">DNA-binding</keyword>
<dbReference type="Pfam" id="PF25601">
    <property type="entry name" value="AAA_lid_14"/>
    <property type="match status" value="1"/>
</dbReference>
<dbReference type="GO" id="GO:0003677">
    <property type="term" value="F:DNA binding"/>
    <property type="evidence" value="ECO:0007669"/>
    <property type="project" value="UniProtKB-KW"/>
</dbReference>
<dbReference type="Pfam" id="PF00158">
    <property type="entry name" value="Sigma54_activat"/>
    <property type="match status" value="1"/>
</dbReference>